<evidence type="ECO:0000313" key="2">
    <source>
        <dbReference type="Proteomes" id="UP001164539"/>
    </source>
</evidence>
<organism evidence="1 2">
    <name type="scientific">Melia azedarach</name>
    <name type="common">Chinaberry tree</name>
    <dbReference type="NCBI Taxonomy" id="155640"/>
    <lineage>
        <taxon>Eukaryota</taxon>
        <taxon>Viridiplantae</taxon>
        <taxon>Streptophyta</taxon>
        <taxon>Embryophyta</taxon>
        <taxon>Tracheophyta</taxon>
        <taxon>Spermatophyta</taxon>
        <taxon>Magnoliopsida</taxon>
        <taxon>eudicotyledons</taxon>
        <taxon>Gunneridae</taxon>
        <taxon>Pentapetalae</taxon>
        <taxon>rosids</taxon>
        <taxon>malvids</taxon>
        <taxon>Sapindales</taxon>
        <taxon>Meliaceae</taxon>
        <taxon>Melia</taxon>
    </lineage>
</organism>
<reference evidence="1 2" key="1">
    <citation type="journal article" date="2023" name="Science">
        <title>Complex scaffold remodeling in plant triterpene biosynthesis.</title>
        <authorList>
            <person name="De La Pena R."/>
            <person name="Hodgson H."/>
            <person name="Liu J.C."/>
            <person name="Stephenson M.J."/>
            <person name="Martin A.C."/>
            <person name="Owen C."/>
            <person name="Harkess A."/>
            <person name="Leebens-Mack J."/>
            <person name="Jimenez L.E."/>
            <person name="Osbourn A."/>
            <person name="Sattely E.S."/>
        </authorList>
    </citation>
    <scope>NUCLEOTIDE SEQUENCE [LARGE SCALE GENOMIC DNA]</scope>
    <source>
        <strain evidence="2">cv. JPN11</strain>
        <tissue evidence="1">Leaf</tissue>
    </source>
</reference>
<dbReference type="EMBL" id="CM051398">
    <property type="protein sequence ID" value="KAJ4719023.1"/>
    <property type="molecule type" value="Genomic_DNA"/>
</dbReference>
<comment type="caution">
    <text evidence="1">The sequence shown here is derived from an EMBL/GenBank/DDBJ whole genome shotgun (WGS) entry which is preliminary data.</text>
</comment>
<gene>
    <name evidence="1" type="ORF">OWV82_010644</name>
</gene>
<accession>A0ACC1Y6C7</accession>
<proteinExistence type="predicted"/>
<keyword evidence="2" id="KW-1185">Reference proteome</keyword>
<sequence>MGIARGVGMPLQLDKITREGIYGYYTRVLVEVDVSDTLPQFLNVERDDYEFHVKLVYENLPSKCSSCGAIGHDVAKCRVFVDDNNTRGRSHSRKPCMVYEPVGLKSQEVIVKSKTTPCQGEATVLASDAPREILLKNDQNEQSKASNEENNNVSSSDTEIAYKTDFSSDNEEVSDLDSKNDKVVEFADNPVQDFSHRDVGYMQQKASLEVDFSRYHSTNEQIIDGAKQDG</sequence>
<protein>
    <submittedName>
        <fullName evidence="1">Zinc knuckle CX2CX4HX4C</fullName>
    </submittedName>
</protein>
<dbReference type="Proteomes" id="UP001164539">
    <property type="component" value="Chromosome 5"/>
</dbReference>
<evidence type="ECO:0000313" key="1">
    <source>
        <dbReference type="EMBL" id="KAJ4719023.1"/>
    </source>
</evidence>
<name>A0ACC1Y6C7_MELAZ</name>